<keyword evidence="3" id="KW-1185">Reference proteome</keyword>
<proteinExistence type="predicted"/>
<name>A0A2U1JD33_SMIAN</name>
<gene>
    <name evidence="2" type="ORF">BB558_000832</name>
    <name evidence="1" type="ORF">BB558_007328</name>
</gene>
<dbReference type="Proteomes" id="UP000245591">
    <property type="component" value="Unassembled WGS sequence"/>
</dbReference>
<organism evidence="2 3">
    <name type="scientific">Smittium angustum</name>
    <dbReference type="NCBI Taxonomy" id="133377"/>
    <lineage>
        <taxon>Eukaryota</taxon>
        <taxon>Fungi</taxon>
        <taxon>Fungi incertae sedis</taxon>
        <taxon>Zoopagomycota</taxon>
        <taxon>Kickxellomycotina</taxon>
        <taxon>Harpellomycetes</taxon>
        <taxon>Harpellales</taxon>
        <taxon>Legeriomycetaceae</taxon>
        <taxon>Smittium</taxon>
    </lineage>
</organism>
<comment type="caution">
    <text evidence="2">The sequence shown here is derived from an EMBL/GenBank/DDBJ whole genome shotgun (WGS) entry which is preliminary data.</text>
</comment>
<accession>A0A2U1JD33</accession>
<evidence type="ECO:0000313" key="2">
    <source>
        <dbReference type="EMBL" id="PWA03000.1"/>
    </source>
</evidence>
<reference evidence="2 3" key="1">
    <citation type="journal article" date="2018" name="MBio">
        <title>Comparative Genomics Reveals the Core Gene Toolbox for the Fungus-Insect Symbiosis.</title>
        <authorList>
            <person name="Wang Y."/>
            <person name="Stata M."/>
            <person name="Wang W."/>
            <person name="Stajich J.E."/>
            <person name="White M.M."/>
            <person name="Moncalvo J.M."/>
        </authorList>
    </citation>
    <scope>NUCLEOTIDE SEQUENCE [LARGE SCALE GENOMIC DNA]</scope>
    <source>
        <strain evidence="2 3">AUS-126-30</strain>
    </source>
</reference>
<sequence length="87" mass="9603">MLLIVPPKQATVYFLSDLTTASIPFFAIDTYLYSTASFVLISHPHTTPQTSTNFPIAFNYPHSSSTTTALFGFCMTSLTYASTSFFI</sequence>
<dbReference type="EMBL" id="MBFU01001137">
    <property type="protein sequence ID" value="PVZ96744.1"/>
    <property type="molecule type" value="Genomic_DNA"/>
</dbReference>
<evidence type="ECO:0000313" key="3">
    <source>
        <dbReference type="Proteomes" id="UP000245591"/>
    </source>
</evidence>
<protein>
    <submittedName>
        <fullName evidence="2">Uncharacterized protein</fullName>
    </submittedName>
</protein>
<dbReference type="AlphaFoldDB" id="A0A2U1JD33"/>
<evidence type="ECO:0000313" key="1">
    <source>
        <dbReference type="EMBL" id="PVZ96744.1"/>
    </source>
</evidence>
<dbReference type="EMBL" id="MBFU01000038">
    <property type="protein sequence ID" value="PWA03000.1"/>
    <property type="molecule type" value="Genomic_DNA"/>
</dbReference>